<gene>
    <name evidence="18" type="ORF">TVAG_163280</name>
</gene>
<keyword evidence="11" id="KW-0472">Membrane</keyword>
<reference evidence="18" key="1">
    <citation type="submission" date="2006-10" db="EMBL/GenBank/DDBJ databases">
        <authorList>
            <person name="Amadeo P."/>
            <person name="Zhao Q."/>
            <person name="Wortman J."/>
            <person name="Fraser-Liggett C."/>
            <person name="Carlton J."/>
        </authorList>
    </citation>
    <scope>NUCLEOTIDE SEQUENCE</scope>
    <source>
        <strain evidence="18">G3</strain>
    </source>
</reference>
<evidence type="ECO:0000259" key="17">
    <source>
        <dbReference type="Pfam" id="PF12810"/>
    </source>
</evidence>
<dbReference type="InterPro" id="IPR026906">
    <property type="entry name" value="LRR_5"/>
</dbReference>
<dbReference type="GO" id="GO:0004714">
    <property type="term" value="F:transmembrane receptor protein tyrosine kinase activity"/>
    <property type="evidence" value="ECO:0007669"/>
    <property type="project" value="UniProtKB-EC"/>
</dbReference>
<evidence type="ECO:0000256" key="13">
    <source>
        <dbReference type="ARBA" id="ARBA00023157"/>
    </source>
</evidence>
<dbReference type="AlphaFoldDB" id="A2DG05"/>
<reference evidence="18" key="2">
    <citation type="journal article" date="2007" name="Science">
        <title>Draft genome sequence of the sexually transmitted pathogen Trichomonas vaginalis.</title>
        <authorList>
            <person name="Carlton J.M."/>
            <person name="Hirt R.P."/>
            <person name="Silva J.C."/>
            <person name="Delcher A.L."/>
            <person name="Schatz M."/>
            <person name="Zhao Q."/>
            <person name="Wortman J.R."/>
            <person name="Bidwell S.L."/>
            <person name="Alsmark U.C.M."/>
            <person name="Besteiro S."/>
            <person name="Sicheritz-Ponten T."/>
            <person name="Noel C.J."/>
            <person name="Dacks J.B."/>
            <person name="Foster P.G."/>
            <person name="Simillion C."/>
            <person name="Van de Peer Y."/>
            <person name="Miranda-Saavedra D."/>
            <person name="Barton G.J."/>
            <person name="Westrop G.D."/>
            <person name="Mueller S."/>
            <person name="Dessi D."/>
            <person name="Fiori P.L."/>
            <person name="Ren Q."/>
            <person name="Paulsen I."/>
            <person name="Zhang H."/>
            <person name="Bastida-Corcuera F.D."/>
            <person name="Simoes-Barbosa A."/>
            <person name="Brown M.T."/>
            <person name="Hayes R.D."/>
            <person name="Mukherjee M."/>
            <person name="Okumura C.Y."/>
            <person name="Schneider R."/>
            <person name="Smith A.J."/>
            <person name="Vanacova S."/>
            <person name="Villalvazo M."/>
            <person name="Haas B.J."/>
            <person name="Pertea M."/>
            <person name="Feldblyum T.V."/>
            <person name="Utterback T.R."/>
            <person name="Shu C.L."/>
            <person name="Osoegawa K."/>
            <person name="de Jong P.J."/>
            <person name="Hrdy I."/>
            <person name="Horvathova L."/>
            <person name="Zubacova Z."/>
            <person name="Dolezal P."/>
            <person name="Malik S.B."/>
            <person name="Logsdon J.M. Jr."/>
            <person name="Henze K."/>
            <person name="Gupta A."/>
            <person name="Wang C.C."/>
            <person name="Dunne R.L."/>
            <person name="Upcroft J.A."/>
            <person name="Upcroft P."/>
            <person name="White O."/>
            <person name="Salzberg S.L."/>
            <person name="Tang P."/>
            <person name="Chiu C.-H."/>
            <person name="Lee Y.-S."/>
            <person name="Embley T.M."/>
            <person name="Coombs G.H."/>
            <person name="Mottram J.C."/>
            <person name="Tachezy J."/>
            <person name="Fraser-Liggett C.M."/>
            <person name="Johnson P.J."/>
        </authorList>
    </citation>
    <scope>NUCLEOTIDE SEQUENCE [LARGE SCALE GENOMIC DNA]</scope>
    <source>
        <strain evidence="18">G3</strain>
    </source>
</reference>
<feature type="compositionally biased region" description="Gly residues" evidence="16">
    <location>
        <begin position="138"/>
        <end position="152"/>
    </location>
</feature>
<dbReference type="Proteomes" id="UP000001542">
    <property type="component" value="Unassembled WGS sequence"/>
</dbReference>
<keyword evidence="12" id="KW-0829">Tyrosine-protein kinase</keyword>
<evidence type="ECO:0000256" key="9">
    <source>
        <dbReference type="ARBA" id="ARBA00022840"/>
    </source>
</evidence>
<dbReference type="Gene3D" id="3.80.10.10">
    <property type="entry name" value="Ribonuclease Inhibitor"/>
    <property type="match status" value="1"/>
</dbReference>
<dbReference type="InterPro" id="IPR032675">
    <property type="entry name" value="LRR_dom_sf"/>
</dbReference>
<evidence type="ECO:0000256" key="3">
    <source>
        <dbReference type="ARBA" id="ARBA00022475"/>
    </source>
</evidence>
<keyword evidence="14" id="KW-0675">Receptor</keyword>
<organism evidence="18 19">
    <name type="scientific">Trichomonas vaginalis (strain ATCC PRA-98 / G3)</name>
    <dbReference type="NCBI Taxonomy" id="412133"/>
    <lineage>
        <taxon>Eukaryota</taxon>
        <taxon>Metamonada</taxon>
        <taxon>Parabasalia</taxon>
        <taxon>Trichomonadida</taxon>
        <taxon>Trichomonadidae</taxon>
        <taxon>Trichomonas</taxon>
    </lineage>
</organism>
<evidence type="ECO:0000256" key="6">
    <source>
        <dbReference type="ARBA" id="ARBA00022729"/>
    </source>
</evidence>
<feature type="domain" description="ALK/LTK-like glycine-rich" evidence="17">
    <location>
        <begin position="14"/>
        <end position="278"/>
    </location>
</feature>
<feature type="region of interest" description="Disordered" evidence="16">
    <location>
        <begin position="192"/>
        <end position="211"/>
    </location>
</feature>
<evidence type="ECO:0000256" key="15">
    <source>
        <dbReference type="ARBA" id="ARBA00023180"/>
    </source>
</evidence>
<keyword evidence="13" id="KW-1015">Disulfide bond</keyword>
<dbReference type="GO" id="GO:0005524">
    <property type="term" value="F:ATP binding"/>
    <property type="evidence" value="ECO:0007669"/>
    <property type="project" value="UniProtKB-KW"/>
</dbReference>
<evidence type="ECO:0000256" key="12">
    <source>
        <dbReference type="ARBA" id="ARBA00023137"/>
    </source>
</evidence>
<keyword evidence="10" id="KW-1133">Transmembrane helix</keyword>
<dbReference type="Pfam" id="PF13306">
    <property type="entry name" value="LRR_5"/>
    <property type="match status" value="1"/>
</dbReference>
<proteinExistence type="predicted"/>
<evidence type="ECO:0000256" key="7">
    <source>
        <dbReference type="ARBA" id="ARBA00022741"/>
    </source>
</evidence>
<keyword evidence="4" id="KW-0808">Transferase</keyword>
<keyword evidence="19" id="KW-1185">Reference proteome</keyword>
<dbReference type="KEGG" id="tva:5466175"/>
<dbReference type="EMBL" id="DS113196">
    <property type="protein sequence ID" value="EAY20632.1"/>
    <property type="molecule type" value="Genomic_DNA"/>
</dbReference>
<evidence type="ECO:0000256" key="14">
    <source>
        <dbReference type="ARBA" id="ARBA00023170"/>
    </source>
</evidence>
<dbReference type="Pfam" id="PF12810">
    <property type="entry name" value="ALK_LTK_GRD"/>
    <property type="match status" value="1"/>
</dbReference>
<evidence type="ECO:0000256" key="11">
    <source>
        <dbReference type="ARBA" id="ARBA00023136"/>
    </source>
</evidence>
<dbReference type="VEuPathDB" id="TrichDB:TVAGG3_0953090"/>
<keyword evidence="9" id="KW-0067">ATP-binding</keyword>
<evidence type="ECO:0000313" key="19">
    <source>
        <dbReference type="Proteomes" id="UP000001542"/>
    </source>
</evidence>
<evidence type="ECO:0000256" key="5">
    <source>
        <dbReference type="ARBA" id="ARBA00022692"/>
    </source>
</evidence>
<dbReference type="RefSeq" id="XP_001581618.1">
    <property type="nucleotide sequence ID" value="XM_001581568.1"/>
</dbReference>
<feature type="compositionally biased region" description="Polar residues" evidence="16">
    <location>
        <begin position="154"/>
        <end position="165"/>
    </location>
</feature>
<evidence type="ECO:0000256" key="4">
    <source>
        <dbReference type="ARBA" id="ARBA00022679"/>
    </source>
</evidence>
<dbReference type="EC" id="2.7.10.1" evidence="2"/>
<keyword evidence="15" id="KW-0325">Glycoprotein</keyword>
<protein>
    <recommendedName>
        <fullName evidence="2">receptor protein-tyrosine kinase</fullName>
        <ecNumber evidence="2">2.7.10.1</ecNumber>
    </recommendedName>
</protein>
<evidence type="ECO:0000256" key="16">
    <source>
        <dbReference type="SAM" id="MobiDB-lite"/>
    </source>
</evidence>
<name>A2DG05_TRIV3</name>
<keyword evidence="3" id="KW-1003">Cell membrane</keyword>
<dbReference type="InterPro" id="IPR055163">
    <property type="entry name" value="ALK/LTK-like_GRD"/>
</dbReference>
<dbReference type="InParanoid" id="A2DG05"/>
<keyword evidence="8" id="KW-0418">Kinase</keyword>
<evidence type="ECO:0000256" key="2">
    <source>
        <dbReference type="ARBA" id="ARBA00011902"/>
    </source>
</evidence>
<sequence length="491" mass="52085">MYITDFEFTGKVQSIVLDPGEYLLECWGASGGGREFVSPSLYNENGMGLAGRGGYSRGKISISSSIKMYVYVGGMGANPISTTKTYLLGGFNGGGSSWYVNTGAPGSSGGGATDMRVANNDLHSRIIVAGGGGDDFPDNGGFGGGLTGGQGSGSNSASPGNQDGTYPTGKGGIFGQGAHSNRIGGGQGGGWYGGSAFDGQPTPYQSSTGTELALDGGSGGSGYVFNESTQIYYPEPKPDSDYLLTDSDTIAGNADFKAPNGTITKGNLGNGYARITTLQLFNTIEIDGVIYGKLNDHGSVISYNSDLCNSDIVIKSFVSDFKVIKIAQKAFINNLCLQKVVIPNSIIYILDSAFFGCENLEKVIISSKSQLSFIDKLSFSRTKISNISLPYSISTINSLAFSDSQYLENVSTCSIAYIQQNDVFASCPKLSNIFVSEFYLYSTFCWIHVDKVLTICPMFSIQNICMQNCTNAAEDPIDAKYFITLLITSRR</sequence>
<dbReference type="SUPFAM" id="SSF52058">
    <property type="entry name" value="L domain-like"/>
    <property type="match status" value="1"/>
</dbReference>
<dbReference type="VEuPathDB" id="TrichDB:TVAG_163280"/>
<evidence type="ECO:0000256" key="8">
    <source>
        <dbReference type="ARBA" id="ARBA00022777"/>
    </source>
</evidence>
<keyword evidence="5" id="KW-0812">Transmembrane</keyword>
<keyword evidence="6" id="KW-0732">Signal</keyword>
<dbReference type="GO" id="GO:0005886">
    <property type="term" value="C:plasma membrane"/>
    <property type="evidence" value="ECO:0007669"/>
    <property type="project" value="UniProtKB-SubCell"/>
</dbReference>
<keyword evidence="7" id="KW-0547">Nucleotide-binding</keyword>
<evidence type="ECO:0000256" key="1">
    <source>
        <dbReference type="ARBA" id="ARBA00004251"/>
    </source>
</evidence>
<evidence type="ECO:0000313" key="18">
    <source>
        <dbReference type="EMBL" id="EAY20632.1"/>
    </source>
</evidence>
<accession>A2DG05</accession>
<evidence type="ECO:0000256" key="10">
    <source>
        <dbReference type="ARBA" id="ARBA00022989"/>
    </source>
</evidence>
<feature type="region of interest" description="Disordered" evidence="16">
    <location>
        <begin position="138"/>
        <end position="170"/>
    </location>
</feature>
<comment type="subcellular location">
    <subcellularLocation>
        <location evidence="1">Cell membrane</location>
        <topology evidence="1">Single-pass type I membrane protein</topology>
    </subcellularLocation>
</comment>